<gene>
    <name evidence="4" type="ORF">V3328_02270</name>
</gene>
<dbReference type="NCBIfam" id="NF005565">
    <property type="entry name" value="PRK07235.1"/>
    <property type="match status" value="1"/>
</dbReference>
<keyword evidence="5" id="KW-1185">Reference proteome</keyword>
<organism evidence="4 5">
    <name type="scientific">Microbaculum marinum</name>
    <dbReference type="NCBI Taxonomy" id="1764581"/>
    <lineage>
        <taxon>Bacteria</taxon>
        <taxon>Pseudomonadati</taxon>
        <taxon>Pseudomonadota</taxon>
        <taxon>Alphaproteobacteria</taxon>
        <taxon>Hyphomicrobiales</taxon>
        <taxon>Tepidamorphaceae</taxon>
        <taxon>Microbaculum</taxon>
    </lineage>
</organism>
<evidence type="ECO:0000259" key="3">
    <source>
        <dbReference type="Pfam" id="PF01425"/>
    </source>
</evidence>
<keyword evidence="4" id="KW-0378">Hydrolase</keyword>
<dbReference type="InterPro" id="IPR020556">
    <property type="entry name" value="Amidase_CS"/>
</dbReference>
<evidence type="ECO:0000256" key="1">
    <source>
        <dbReference type="ARBA" id="ARBA00003871"/>
    </source>
</evidence>
<dbReference type="RefSeq" id="WP_340328017.1">
    <property type="nucleotide sequence ID" value="NZ_JAZHOF010000001.1"/>
</dbReference>
<dbReference type="Pfam" id="PF01425">
    <property type="entry name" value="Amidase"/>
    <property type="match status" value="1"/>
</dbReference>
<dbReference type="PROSITE" id="PS00571">
    <property type="entry name" value="AMIDASES"/>
    <property type="match status" value="1"/>
</dbReference>
<feature type="domain" description="Amidase" evidence="3">
    <location>
        <begin position="76"/>
        <end position="489"/>
    </location>
</feature>
<dbReference type="InterPro" id="IPR023631">
    <property type="entry name" value="Amidase_dom"/>
</dbReference>
<dbReference type="PANTHER" id="PTHR11895">
    <property type="entry name" value="TRANSAMIDASE"/>
    <property type="match status" value="1"/>
</dbReference>
<accession>A0AAW9RN69</accession>
<dbReference type="Proteomes" id="UP001378188">
    <property type="component" value="Unassembled WGS sequence"/>
</dbReference>
<name>A0AAW9RN69_9HYPH</name>
<dbReference type="EMBL" id="JAZHOF010000001">
    <property type="protein sequence ID" value="MEJ8570285.1"/>
    <property type="molecule type" value="Genomic_DNA"/>
</dbReference>
<sequence length="506" mass="54184">MVQATKPTIGEIIDIGTALGAHYSDEDAAFISEIITPLVVNAGQVLSMPDYLPEVKYPRTIGYRPEGNENPLNAWYYKSEIKGAPEGPLAGKTVALKDNVLLAGVPCMNGASVLQQYVPEVDATVVTRLLDAGATILGKAHCEYFCLSGSSYTSDIAPVENARKPGYSAGGSSSGSAALVAAGEVDMAVGGDQGGSIRMPASFCGIVGLKPTHGLVPYTGIMSMEVSIDHTGPMTANVADNALMLETLAGEDGWDIRQRNVVTHPYTTFVDKGVEGMRIGILKEGFGRPESDPEVDEKVRTAAAKFAELGAVVEEVSVPMHDEIAVIFLPMIAEGMVRQLTFGAGLGSGLAGFYPPSLLHKNQDNGLRADEFPDTVKALSTLGTYVMNKWGGRIYARGQNMRPWFVKRYADVFETYDLLLMPTTAMPAVKLPEADWSRQQVIERAWCMLGNTMPYDYTGHPAISIPCGMTSEGLPVGLQLVATHFNEPAIYKAAGAFEASTDWMTP</sequence>
<dbReference type="AlphaFoldDB" id="A0AAW9RN69"/>
<comment type="function">
    <text evidence="1">Hydrolyzes indole-3-acetamide (IAM) into indole-3-acetic acid (IAA).</text>
</comment>
<comment type="caution">
    <text evidence="4">The sequence shown here is derived from an EMBL/GenBank/DDBJ whole genome shotgun (WGS) entry which is preliminary data.</text>
</comment>
<evidence type="ECO:0000313" key="4">
    <source>
        <dbReference type="EMBL" id="MEJ8570285.1"/>
    </source>
</evidence>
<reference evidence="4 5" key="1">
    <citation type="submission" date="2024-02" db="EMBL/GenBank/DDBJ databases">
        <title>Genome analysis and characterization of Microbaculum marinisediminis sp. nov., isolated from marine sediment.</title>
        <authorList>
            <person name="Du Z.-J."/>
            <person name="Ye Y.-Q."/>
            <person name="Zhang Z.-R."/>
            <person name="Yuan S.-M."/>
            <person name="Zhang X.-Y."/>
        </authorList>
    </citation>
    <scope>NUCLEOTIDE SEQUENCE [LARGE SCALE GENOMIC DNA]</scope>
    <source>
        <strain evidence="4 5">SDUM1044001</strain>
    </source>
</reference>
<dbReference type="SUPFAM" id="SSF75304">
    <property type="entry name" value="Amidase signature (AS) enzymes"/>
    <property type="match status" value="1"/>
</dbReference>
<proteinExistence type="predicted"/>
<dbReference type="InterPro" id="IPR000120">
    <property type="entry name" value="Amidase"/>
</dbReference>
<dbReference type="GO" id="GO:0016787">
    <property type="term" value="F:hydrolase activity"/>
    <property type="evidence" value="ECO:0007669"/>
    <property type="project" value="UniProtKB-KW"/>
</dbReference>
<dbReference type="PANTHER" id="PTHR11895:SF170">
    <property type="entry name" value="AMIDASE"/>
    <property type="match status" value="1"/>
</dbReference>
<dbReference type="InterPro" id="IPR036928">
    <property type="entry name" value="AS_sf"/>
</dbReference>
<dbReference type="Gene3D" id="3.90.1300.10">
    <property type="entry name" value="Amidase signature (AS) domain"/>
    <property type="match status" value="1"/>
</dbReference>
<evidence type="ECO:0000256" key="2">
    <source>
        <dbReference type="ARBA" id="ARBA00021874"/>
    </source>
</evidence>
<evidence type="ECO:0000313" key="5">
    <source>
        <dbReference type="Proteomes" id="UP001378188"/>
    </source>
</evidence>
<protein>
    <recommendedName>
        <fullName evidence="2">Indoleacetamide hydrolase</fullName>
    </recommendedName>
</protein>